<dbReference type="Pfam" id="PF18812">
    <property type="entry name" value="PBECR3"/>
    <property type="match status" value="1"/>
</dbReference>
<dbReference type="RefSeq" id="WP_013459640.1">
    <property type="nucleotide sequence ID" value="NC_014762.1"/>
</dbReference>
<dbReference type="Proteomes" id="UP000008721">
    <property type="component" value="Chromosome"/>
</dbReference>
<dbReference type="AlphaFoldDB" id="E4U1K7"/>
<evidence type="ECO:0000259" key="1">
    <source>
        <dbReference type="Pfam" id="PF18812"/>
    </source>
</evidence>
<organism evidence="2 3">
    <name type="scientific">Sulfuricurvum kujiense (strain ATCC BAA-921 / DSM 16994 / JCM 11577 / YK-1)</name>
    <dbReference type="NCBI Taxonomy" id="709032"/>
    <lineage>
        <taxon>Bacteria</taxon>
        <taxon>Pseudomonadati</taxon>
        <taxon>Campylobacterota</taxon>
        <taxon>Epsilonproteobacteria</taxon>
        <taxon>Campylobacterales</taxon>
        <taxon>Sulfurimonadaceae</taxon>
        <taxon>Sulfuricurvum</taxon>
    </lineage>
</organism>
<dbReference type="STRING" id="709032.Sulku_0777"/>
<dbReference type="eggNOG" id="ENOG5030N3X">
    <property type="taxonomic scope" value="Bacteria"/>
</dbReference>
<protein>
    <recommendedName>
        <fullName evidence="1">Phage-Barnase-EndoU-ColicinE5/D-RelE like nuclease 3 domain-containing protein</fullName>
    </recommendedName>
</protein>
<dbReference type="KEGG" id="sku:Sulku_0777"/>
<proteinExistence type="predicted"/>
<evidence type="ECO:0000313" key="3">
    <source>
        <dbReference type="Proteomes" id="UP000008721"/>
    </source>
</evidence>
<sequence>MPKQLICDLMKVALSDSRSQDYITFPLHEKCIRRVHAILNLNLTGYQCYIHCNDIRHVYNRHPLDHHYLCYIPDILKNFNRIEKENTTDRRTGKSQLVYKFYKKYNGNVVKLVKVRVHQDKTINLKTLFTIGDEGQ</sequence>
<reference evidence="2 3" key="1">
    <citation type="journal article" date="2012" name="Stand. Genomic Sci.">
        <title>Complete genome sequence of the sulfur compounds oxidizing chemolithoautotroph Sulfuricurvum kujiense type strain (YK-1(T)).</title>
        <authorList>
            <person name="Han C."/>
            <person name="Kotsyurbenko O."/>
            <person name="Chertkov O."/>
            <person name="Held B."/>
            <person name="Lapidus A."/>
            <person name="Nolan M."/>
            <person name="Lucas S."/>
            <person name="Hammon N."/>
            <person name="Deshpande S."/>
            <person name="Cheng J.F."/>
            <person name="Tapia R."/>
            <person name="Goodwin L.A."/>
            <person name="Pitluck S."/>
            <person name="Liolios K."/>
            <person name="Pagani I."/>
            <person name="Ivanova N."/>
            <person name="Mavromatis K."/>
            <person name="Mikhailova N."/>
            <person name="Pati A."/>
            <person name="Chen A."/>
            <person name="Palaniappan K."/>
            <person name="Land M."/>
            <person name="Hauser L."/>
            <person name="Chang Y.J."/>
            <person name="Jeffries C.D."/>
            <person name="Brambilla E.M."/>
            <person name="Rohde M."/>
            <person name="Spring S."/>
            <person name="Sikorski J."/>
            <person name="Goker M."/>
            <person name="Woyke T."/>
            <person name="Bristow J."/>
            <person name="Eisen J.A."/>
            <person name="Markowitz V."/>
            <person name="Hugenholtz P."/>
            <person name="Kyrpides N.C."/>
            <person name="Klenk H.P."/>
            <person name="Detter J.C."/>
        </authorList>
    </citation>
    <scope>NUCLEOTIDE SEQUENCE [LARGE SCALE GENOMIC DNA]</scope>
    <source>
        <strain evidence="3">ATCC BAA-921 / DSM 16994 / JCM 11577 / YK-1</strain>
    </source>
</reference>
<keyword evidence="3" id="KW-1185">Reference proteome</keyword>
<feature type="domain" description="Phage-Barnase-EndoU-ColicinE5/D-RelE like nuclease 3" evidence="1">
    <location>
        <begin position="34"/>
        <end position="132"/>
    </location>
</feature>
<name>E4U1K7_SULKY</name>
<dbReference type="HOGENOM" id="CLU_154413_0_0_7"/>
<evidence type="ECO:0000313" key="2">
    <source>
        <dbReference type="EMBL" id="ADR33443.1"/>
    </source>
</evidence>
<dbReference type="InterPro" id="IPR041301">
    <property type="entry name" value="PBECR3"/>
</dbReference>
<gene>
    <name evidence="2" type="ordered locus">Sulku_0777</name>
</gene>
<accession>E4U1K7</accession>
<dbReference type="EMBL" id="CP002355">
    <property type="protein sequence ID" value="ADR33443.1"/>
    <property type="molecule type" value="Genomic_DNA"/>
</dbReference>